<accession>J4V2A8</accession>
<reference evidence="1 2" key="1">
    <citation type="journal article" date="2012" name="ISME J.">
        <title>Genomic insights to SAR86, an abundant and uncultivated marine bacterial lineage.</title>
        <authorList>
            <person name="Dupont C.L."/>
            <person name="Rusch D.B."/>
            <person name="Yooseph S."/>
            <person name="Lombardo M.J."/>
            <person name="Richter R.A."/>
            <person name="Valas R."/>
            <person name="Novotny M."/>
            <person name="Yee-Greenbaum J."/>
            <person name="Selengut J.D."/>
            <person name="Haft D.H."/>
            <person name="Halpern A.L."/>
            <person name="Lasken R.S."/>
            <person name="Nealson K."/>
            <person name="Friedman R."/>
            <person name="Venter J.C."/>
        </authorList>
    </citation>
    <scope>NUCLEOTIDE SEQUENCE [LARGE SCALE GENOMIC DNA]</scope>
</reference>
<dbReference type="Proteomes" id="UP000010116">
    <property type="component" value="Unassembled WGS sequence"/>
</dbReference>
<sequence>MELDLKKINLKKNNCFFYSSNFIFYWNYNDDNKIHTFYL</sequence>
<gene>
    <name evidence="1" type="ORF">NT02SARS_1073</name>
</gene>
<dbReference type="EMBL" id="JH611190">
    <property type="protein sequence ID" value="EJP72702.1"/>
    <property type="molecule type" value="Genomic_DNA"/>
</dbReference>
<evidence type="ECO:0000313" key="1">
    <source>
        <dbReference type="EMBL" id="EJP72702.1"/>
    </source>
</evidence>
<dbReference type="HOGENOM" id="CLU_3316769_0_0_6"/>
<name>J4V2A8_9GAMM</name>
<dbReference type="AlphaFoldDB" id="J4V2A8"/>
<protein>
    <submittedName>
        <fullName evidence="1">Uncharacterized protein</fullName>
    </submittedName>
</protein>
<organism evidence="1 2">
    <name type="scientific">SAR86 cluster bacterium SAR86B</name>
    <dbReference type="NCBI Taxonomy" id="1123867"/>
    <lineage>
        <taxon>Bacteria</taxon>
        <taxon>Pseudomonadati</taxon>
        <taxon>Pseudomonadota</taxon>
        <taxon>Gammaproteobacteria</taxon>
        <taxon>SAR86 cluster</taxon>
    </lineage>
</organism>
<evidence type="ECO:0000313" key="2">
    <source>
        <dbReference type="Proteomes" id="UP000010116"/>
    </source>
</evidence>
<proteinExistence type="predicted"/>